<gene>
    <name evidence="3" type="ORF">BCR33DRAFT_635064</name>
</gene>
<dbReference type="OrthoDB" id="435754at2759"/>
<evidence type="ECO:0000256" key="1">
    <source>
        <dbReference type="ARBA" id="ARBA00007469"/>
    </source>
</evidence>
<evidence type="ECO:0000313" key="3">
    <source>
        <dbReference type="EMBL" id="ORY47029.1"/>
    </source>
</evidence>
<dbReference type="GO" id="GO:0033897">
    <property type="term" value="F:ribonuclease T2 activity"/>
    <property type="evidence" value="ECO:0007669"/>
    <property type="project" value="InterPro"/>
</dbReference>
<dbReference type="AlphaFoldDB" id="A0A1Y2CJ34"/>
<dbReference type="PANTHER" id="PTHR11240:SF22">
    <property type="entry name" value="RIBONUCLEASE T2"/>
    <property type="match status" value="1"/>
</dbReference>
<organism evidence="3 4">
    <name type="scientific">Rhizoclosmatium globosum</name>
    <dbReference type="NCBI Taxonomy" id="329046"/>
    <lineage>
        <taxon>Eukaryota</taxon>
        <taxon>Fungi</taxon>
        <taxon>Fungi incertae sedis</taxon>
        <taxon>Chytridiomycota</taxon>
        <taxon>Chytridiomycota incertae sedis</taxon>
        <taxon>Chytridiomycetes</taxon>
        <taxon>Chytridiales</taxon>
        <taxon>Chytriomycetaceae</taxon>
        <taxon>Rhizoclosmatium</taxon>
    </lineage>
</organism>
<dbReference type="InterPro" id="IPR001568">
    <property type="entry name" value="RNase_T2-like"/>
</dbReference>
<evidence type="ECO:0000256" key="2">
    <source>
        <dbReference type="RuleBase" id="RU004328"/>
    </source>
</evidence>
<accession>A0A1Y2CJ34</accession>
<feature type="non-terminal residue" evidence="3">
    <location>
        <position position="1"/>
    </location>
</feature>
<dbReference type="GO" id="GO:0003723">
    <property type="term" value="F:RNA binding"/>
    <property type="evidence" value="ECO:0007669"/>
    <property type="project" value="InterPro"/>
</dbReference>
<comment type="caution">
    <text evidence="3">The sequence shown here is derived from an EMBL/GenBank/DDBJ whole genome shotgun (WGS) entry which is preliminary data.</text>
</comment>
<comment type="similarity">
    <text evidence="1 2">Belongs to the RNase T2 family.</text>
</comment>
<reference evidence="3 4" key="1">
    <citation type="submission" date="2016-07" db="EMBL/GenBank/DDBJ databases">
        <title>Pervasive Adenine N6-methylation of Active Genes in Fungi.</title>
        <authorList>
            <consortium name="DOE Joint Genome Institute"/>
            <person name="Mondo S.J."/>
            <person name="Dannebaum R.O."/>
            <person name="Kuo R.C."/>
            <person name="Labutti K."/>
            <person name="Haridas S."/>
            <person name="Kuo A."/>
            <person name="Salamov A."/>
            <person name="Ahrendt S.R."/>
            <person name="Lipzen A."/>
            <person name="Sullivan W."/>
            <person name="Andreopoulos W.B."/>
            <person name="Clum A."/>
            <person name="Lindquist E."/>
            <person name="Daum C."/>
            <person name="Ramamoorthy G.K."/>
            <person name="Gryganskyi A."/>
            <person name="Culley D."/>
            <person name="Magnuson J.K."/>
            <person name="James T.Y."/>
            <person name="O'Malley M.A."/>
            <person name="Stajich J.E."/>
            <person name="Spatafora J.W."/>
            <person name="Visel A."/>
            <person name="Grigoriev I.V."/>
        </authorList>
    </citation>
    <scope>NUCLEOTIDE SEQUENCE [LARGE SCALE GENOMIC DNA]</scope>
    <source>
        <strain evidence="3 4">JEL800</strain>
    </source>
</reference>
<dbReference type="Proteomes" id="UP000193642">
    <property type="component" value="Unassembled WGS sequence"/>
</dbReference>
<dbReference type="EMBL" id="MCGO01000015">
    <property type="protein sequence ID" value="ORY47029.1"/>
    <property type="molecule type" value="Genomic_DNA"/>
</dbReference>
<keyword evidence="4" id="KW-1185">Reference proteome</keyword>
<protein>
    <submittedName>
        <fullName evidence="3">Ribonuclease T2</fullName>
    </submittedName>
</protein>
<dbReference type="Pfam" id="PF00445">
    <property type="entry name" value="Ribonuclease_T2"/>
    <property type="match status" value="1"/>
</dbReference>
<evidence type="ECO:0000313" key="4">
    <source>
        <dbReference type="Proteomes" id="UP000193642"/>
    </source>
</evidence>
<name>A0A1Y2CJ34_9FUNG</name>
<proteinExistence type="inferred from homology"/>
<dbReference type="InterPro" id="IPR036430">
    <property type="entry name" value="RNase_T2-like_sf"/>
</dbReference>
<dbReference type="Gene3D" id="3.90.730.10">
    <property type="entry name" value="Ribonuclease T2-like"/>
    <property type="match status" value="1"/>
</dbReference>
<dbReference type="PANTHER" id="PTHR11240">
    <property type="entry name" value="RIBONUCLEASE T2"/>
    <property type="match status" value="1"/>
</dbReference>
<sequence>VSALPASSVFGTCSADSRSCKGDVDFCCVPNNGHLTLILKWMPGICATNSMRLESCHDSSIGTNGCDTNRQYSSITGFLGDSELYQELEKYWASTSPNSLDSLLKLEWQRHGTCYSPANVECAGGNGADVGKFFGDVVAAHKTYNIFNILSKAGINPNGLMYSKSKFDRAITSAF</sequence>
<dbReference type="SUPFAM" id="SSF55895">
    <property type="entry name" value="Ribonuclease Rh-like"/>
    <property type="match status" value="1"/>
</dbReference>
<feature type="non-terminal residue" evidence="3">
    <location>
        <position position="175"/>
    </location>
</feature>